<sequence length="70" mass="8028">MKTKIIIIGILILISIFVTGCLNQTDNNVTIENATTNHSEGNNVTNSDVKYYPNYETFAYRPRRFQETNN</sequence>
<organism evidence="1 2">
    <name type="scientific">Methanolapillus millepedarum</name>
    <dbReference type="NCBI Taxonomy" id="3028296"/>
    <lineage>
        <taxon>Archaea</taxon>
        <taxon>Methanobacteriati</taxon>
        <taxon>Methanobacteriota</taxon>
        <taxon>Stenosarchaea group</taxon>
        <taxon>Methanomicrobia</taxon>
        <taxon>Methanosarcinales</taxon>
        <taxon>Methanosarcinaceae</taxon>
        <taxon>Methanolapillus</taxon>
    </lineage>
</organism>
<dbReference type="Proteomes" id="UP001303587">
    <property type="component" value="Chromosome"/>
</dbReference>
<protein>
    <submittedName>
        <fullName evidence="1">Uncharacterized protein</fullName>
    </submittedName>
</protein>
<dbReference type="EMBL" id="CP131060">
    <property type="protein sequence ID" value="WNY25525.1"/>
    <property type="molecule type" value="Genomic_DNA"/>
</dbReference>
<gene>
    <name evidence="1" type="ORF">MsAc7_10770</name>
</gene>
<dbReference type="AlphaFoldDB" id="A0AA96V400"/>
<dbReference type="GeneID" id="89230183"/>
<keyword evidence="2" id="KW-1185">Reference proteome</keyword>
<evidence type="ECO:0000313" key="2">
    <source>
        <dbReference type="Proteomes" id="UP001303587"/>
    </source>
</evidence>
<evidence type="ECO:0000313" key="1">
    <source>
        <dbReference type="EMBL" id="WNY25525.1"/>
    </source>
</evidence>
<accession>A0AA96V400</accession>
<name>A0AA96V400_9EURY</name>
<proteinExistence type="predicted"/>
<dbReference type="PROSITE" id="PS51257">
    <property type="entry name" value="PROKAR_LIPOPROTEIN"/>
    <property type="match status" value="1"/>
</dbReference>
<reference evidence="1 2" key="1">
    <citation type="submission" date="2023-07" db="EMBL/GenBank/DDBJ databases">
        <title>Closed genoem sequence of Methanosarcinaceae archaeon Ac7.</title>
        <authorList>
            <person name="Poehlein A."/>
            <person name="Protasov E."/>
            <person name="Platt K."/>
            <person name="Reeh H."/>
            <person name="Daniel R."/>
            <person name="Brune A."/>
        </authorList>
    </citation>
    <scope>NUCLEOTIDE SEQUENCE [LARGE SCALE GENOMIC DNA]</scope>
    <source>
        <strain evidence="1 2">Ac7</strain>
    </source>
</reference>
<dbReference type="RefSeq" id="WP_338101889.1">
    <property type="nucleotide sequence ID" value="NZ_CP131060.1"/>
</dbReference>